<dbReference type="EMBL" id="PXNS01000016">
    <property type="protein sequence ID" value="PTL89198.1"/>
    <property type="molecule type" value="Genomic_DNA"/>
</dbReference>
<sequence>MLHGLFDRLLHGLFDRLLHGLFDRLLHSLLHCLLHQQRGLLADALQGGVAGTGDAQGQRLFAVCAAVTAATAPLG</sequence>
<keyword evidence="2" id="KW-1185">Reference proteome</keyword>
<name>A0ABX5IUB0_9GAMM</name>
<organism evidence="1 2">
    <name type="scientific">Halomonas litopenaei</name>
    <dbReference type="NCBI Taxonomy" id="2109328"/>
    <lineage>
        <taxon>Bacteria</taxon>
        <taxon>Pseudomonadati</taxon>
        <taxon>Pseudomonadota</taxon>
        <taxon>Gammaproteobacteria</taxon>
        <taxon>Oceanospirillales</taxon>
        <taxon>Halomonadaceae</taxon>
        <taxon>Halomonas</taxon>
    </lineage>
</organism>
<dbReference type="Proteomes" id="UP000241895">
    <property type="component" value="Unassembled WGS sequence"/>
</dbReference>
<gene>
    <name evidence="1" type="ORF">C6W88_19480</name>
</gene>
<comment type="caution">
    <text evidence="1">The sequence shown here is derived from an EMBL/GenBank/DDBJ whole genome shotgun (WGS) entry which is preliminary data.</text>
</comment>
<reference evidence="1 2" key="1">
    <citation type="submission" date="2018-03" db="EMBL/GenBank/DDBJ databases">
        <authorList>
            <person name="Zhou J."/>
            <person name="Li X."/>
            <person name="Xue M."/>
            <person name="Yin J."/>
        </authorList>
    </citation>
    <scope>NUCLEOTIDE SEQUENCE [LARGE SCALE GENOMIC DNA]</scope>
    <source>
        <strain evidence="1 2">SYSU ZJ2214</strain>
    </source>
</reference>
<evidence type="ECO:0008006" key="3">
    <source>
        <dbReference type="Google" id="ProtNLM"/>
    </source>
</evidence>
<evidence type="ECO:0000313" key="2">
    <source>
        <dbReference type="Proteomes" id="UP000241895"/>
    </source>
</evidence>
<protein>
    <recommendedName>
        <fullName evidence="3">Secreted protein</fullName>
    </recommendedName>
</protein>
<proteinExistence type="predicted"/>
<accession>A0ABX5IUB0</accession>
<evidence type="ECO:0000313" key="1">
    <source>
        <dbReference type="EMBL" id="PTL89198.1"/>
    </source>
</evidence>